<keyword evidence="6 10" id="KW-0547">Nucleotide-binding</keyword>
<evidence type="ECO:0000256" key="1">
    <source>
        <dbReference type="ARBA" id="ARBA00001946"/>
    </source>
</evidence>
<dbReference type="EC" id="2.5.1.75" evidence="10"/>
<dbReference type="Pfam" id="PF01715">
    <property type="entry name" value="IPPT"/>
    <property type="match status" value="1"/>
</dbReference>
<evidence type="ECO:0000256" key="8">
    <source>
        <dbReference type="ARBA" id="ARBA00022842"/>
    </source>
</evidence>
<name>A0ABV3PHA2_9HYPH</name>
<keyword evidence="4 10" id="KW-0808">Transferase</keyword>
<evidence type="ECO:0000256" key="11">
    <source>
        <dbReference type="RuleBase" id="RU003783"/>
    </source>
</evidence>
<evidence type="ECO:0000256" key="10">
    <source>
        <dbReference type="HAMAP-Rule" id="MF_00185"/>
    </source>
</evidence>
<evidence type="ECO:0000313" key="14">
    <source>
        <dbReference type="EMBL" id="MEW9305011.1"/>
    </source>
</evidence>
<evidence type="ECO:0000256" key="4">
    <source>
        <dbReference type="ARBA" id="ARBA00022679"/>
    </source>
</evidence>
<comment type="catalytic activity">
    <reaction evidence="9 10 11">
        <text>adenosine(37) in tRNA + dimethylallyl diphosphate = N(6)-dimethylallyladenosine(37) in tRNA + diphosphate</text>
        <dbReference type="Rhea" id="RHEA:26482"/>
        <dbReference type="Rhea" id="RHEA-COMP:10162"/>
        <dbReference type="Rhea" id="RHEA-COMP:10375"/>
        <dbReference type="ChEBI" id="CHEBI:33019"/>
        <dbReference type="ChEBI" id="CHEBI:57623"/>
        <dbReference type="ChEBI" id="CHEBI:74411"/>
        <dbReference type="ChEBI" id="CHEBI:74415"/>
        <dbReference type="EC" id="2.5.1.75"/>
    </reaction>
</comment>
<evidence type="ECO:0000313" key="15">
    <source>
        <dbReference type="Proteomes" id="UP001555786"/>
    </source>
</evidence>
<sequence length="310" mass="34027">MTAIQYDAVLLAGPTASGKSALALALAERFTGTIINADSMQVYRDLAVLSARPDASETARAPHLLYGHVDGAVNYSVGRWRADAAAALDDVRRQQRLPIVIGGTGLYFKALERGLAEMPSVPDSVRDTVRAKAEGLETQALHGWLSQKDPAMANRLRPSDRQRLIRALEIFEATGRSLSEWQSEPHSPPLLDAGKCLRLFLSPQRAELYARIDHRFDLMVGQGAIEEVRALSRRGLDPALPVMRAHGVPGLCRYLAGEIGLGDAIAGAKADTRHYAKRQFTWFRHQMPGWRFVEPAQALAVASDELMNEI</sequence>
<dbReference type="RefSeq" id="WP_367623207.1">
    <property type="nucleotide sequence ID" value="NZ_JBFNQD010000001.1"/>
</dbReference>
<dbReference type="SUPFAM" id="SSF52540">
    <property type="entry name" value="P-loop containing nucleoside triphosphate hydrolases"/>
    <property type="match status" value="2"/>
</dbReference>
<gene>
    <name evidence="10 14" type="primary">miaA</name>
    <name evidence="14" type="ORF">ABXS05_05645</name>
</gene>
<feature type="site" description="Interaction with substrate tRNA" evidence="10">
    <location>
        <position position="104"/>
    </location>
</feature>
<feature type="binding site" evidence="10">
    <location>
        <begin position="15"/>
        <end position="20"/>
    </location>
    <ligand>
        <name>substrate</name>
    </ligand>
</feature>
<comment type="function">
    <text evidence="2 10 12">Catalyzes the transfer of a dimethylallyl group onto the adenine at position 37 in tRNAs that read codons beginning with uridine, leading to the formation of N6-(dimethylallyl)adenosine (i(6)A).</text>
</comment>
<dbReference type="InterPro" id="IPR018022">
    <property type="entry name" value="IPT"/>
</dbReference>
<evidence type="ECO:0000256" key="7">
    <source>
        <dbReference type="ARBA" id="ARBA00022840"/>
    </source>
</evidence>
<keyword evidence="8 10" id="KW-0460">Magnesium</keyword>
<dbReference type="CDD" id="cd02019">
    <property type="entry name" value="NK"/>
    <property type="match status" value="1"/>
</dbReference>
<dbReference type="Proteomes" id="UP001555786">
    <property type="component" value="Unassembled WGS sequence"/>
</dbReference>
<evidence type="ECO:0000256" key="3">
    <source>
        <dbReference type="ARBA" id="ARBA00005842"/>
    </source>
</evidence>
<dbReference type="NCBIfam" id="TIGR00174">
    <property type="entry name" value="miaA"/>
    <property type="match status" value="1"/>
</dbReference>
<feature type="binding site" evidence="10">
    <location>
        <begin position="13"/>
        <end position="20"/>
    </location>
    <ligand>
        <name>ATP</name>
        <dbReference type="ChEBI" id="CHEBI:30616"/>
    </ligand>
</feature>
<evidence type="ECO:0000256" key="5">
    <source>
        <dbReference type="ARBA" id="ARBA00022694"/>
    </source>
</evidence>
<comment type="cofactor">
    <cofactor evidence="1 10">
        <name>Mg(2+)</name>
        <dbReference type="ChEBI" id="CHEBI:18420"/>
    </cofactor>
</comment>
<reference evidence="14 15" key="1">
    <citation type="submission" date="2024-07" db="EMBL/GenBank/DDBJ databases">
        <title>Description of Labrys sedimenti sp. nov., isolated from a diclofenac-degrading enrichment culture.</title>
        <authorList>
            <person name="Tancsics A."/>
            <person name="Csepanyi A."/>
        </authorList>
    </citation>
    <scope>NUCLEOTIDE SEQUENCE [LARGE SCALE GENOMIC DNA]</scope>
    <source>
        <strain evidence="14 15">LMG 23578</strain>
    </source>
</reference>
<dbReference type="InterPro" id="IPR039657">
    <property type="entry name" value="Dimethylallyltransferase"/>
</dbReference>
<feature type="site" description="Interaction with substrate tRNA" evidence="10">
    <location>
        <position position="126"/>
    </location>
</feature>
<comment type="caution">
    <text evidence="14">The sequence shown here is derived from an EMBL/GenBank/DDBJ whole genome shotgun (WGS) entry which is preliminary data.</text>
</comment>
<comment type="similarity">
    <text evidence="3 10 13">Belongs to the IPP transferase family.</text>
</comment>
<dbReference type="Gene3D" id="1.10.20.140">
    <property type="match status" value="1"/>
</dbReference>
<feature type="region of interest" description="Interaction with substrate tRNA" evidence="10">
    <location>
        <begin position="162"/>
        <end position="166"/>
    </location>
</feature>
<evidence type="ECO:0000256" key="13">
    <source>
        <dbReference type="RuleBase" id="RU003785"/>
    </source>
</evidence>
<dbReference type="Gene3D" id="3.40.50.300">
    <property type="entry name" value="P-loop containing nucleotide triphosphate hydrolases"/>
    <property type="match status" value="1"/>
</dbReference>
<evidence type="ECO:0000256" key="2">
    <source>
        <dbReference type="ARBA" id="ARBA00003213"/>
    </source>
</evidence>
<comment type="caution">
    <text evidence="10">Lacks conserved residue(s) required for the propagation of feature annotation.</text>
</comment>
<keyword evidence="7 10" id="KW-0067">ATP-binding</keyword>
<comment type="subunit">
    <text evidence="10">Monomer.</text>
</comment>
<proteinExistence type="inferred from homology"/>
<dbReference type="GO" id="GO:0052381">
    <property type="term" value="F:tRNA dimethylallyltransferase activity"/>
    <property type="evidence" value="ECO:0007669"/>
    <property type="project" value="UniProtKB-EC"/>
</dbReference>
<protein>
    <recommendedName>
        <fullName evidence="10">tRNA dimethylallyltransferase</fullName>
        <ecNumber evidence="10">2.5.1.75</ecNumber>
    </recommendedName>
    <alternativeName>
        <fullName evidence="10">Dimethylallyl diphosphate:tRNA dimethylallyltransferase</fullName>
        <shortName evidence="10">DMAPP:tRNA dimethylallyltransferase</shortName>
        <shortName evidence="10">DMATase</shortName>
    </alternativeName>
    <alternativeName>
        <fullName evidence="10">Isopentenyl-diphosphate:tRNA isopentenyltransferase</fullName>
        <shortName evidence="10">IPP transferase</shortName>
        <shortName evidence="10">IPPT</shortName>
        <shortName evidence="10">IPTase</shortName>
    </alternativeName>
</protein>
<accession>A0ABV3PHA2</accession>
<evidence type="ECO:0000256" key="12">
    <source>
        <dbReference type="RuleBase" id="RU003784"/>
    </source>
</evidence>
<dbReference type="PANTHER" id="PTHR11088:SF60">
    <property type="entry name" value="TRNA DIMETHYLALLYLTRANSFERASE"/>
    <property type="match status" value="1"/>
</dbReference>
<evidence type="ECO:0000256" key="9">
    <source>
        <dbReference type="ARBA" id="ARBA00049563"/>
    </source>
</evidence>
<dbReference type="PANTHER" id="PTHR11088">
    <property type="entry name" value="TRNA DIMETHYLALLYLTRANSFERASE"/>
    <property type="match status" value="1"/>
</dbReference>
<keyword evidence="5 10" id="KW-0819">tRNA processing</keyword>
<feature type="region of interest" description="Interaction with substrate tRNA" evidence="10">
    <location>
        <begin position="38"/>
        <end position="41"/>
    </location>
</feature>
<dbReference type="EMBL" id="JBFNQD010000001">
    <property type="protein sequence ID" value="MEW9305011.1"/>
    <property type="molecule type" value="Genomic_DNA"/>
</dbReference>
<dbReference type="InterPro" id="IPR027417">
    <property type="entry name" value="P-loop_NTPase"/>
</dbReference>
<dbReference type="HAMAP" id="MF_00185">
    <property type="entry name" value="IPP_trans"/>
    <property type="match status" value="1"/>
</dbReference>
<keyword evidence="15" id="KW-1185">Reference proteome</keyword>
<organism evidence="14 15">
    <name type="scientific">Labrys neptuniae</name>
    <dbReference type="NCBI Taxonomy" id="376174"/>
    <lineage>
        <taxon>Bacteria</taxon>
        <taxon>Pseudomonadati</taxon>
        <taxon>Pseudomonadota</taxon>
        <taxon>Alphaproteobacteria</taxon>
        <taxon>Hyphomicrobiales</taxon>
        <taxon>Xanthobacteraceae</taxon>
        <taxon>Labrys</taxon>
    </lineage>
</organism>
<evidence type="ECO:0000256" key="6">
    <source>
        <dbReference type="ARBA" id="ARBA00022741"/>
    </source>
</evidence>